<evidence type="ECO:0000313" key="4">
    <source>
        <dbReference type="Proteomes" id="UP000663832"/>
    </source>
</evidence>
<organism evidence="2 5">
    <name type="scientific">Adineta steineri</name>
    <dbReference type="NCBI Taxonomy" id="433720"/>
    <lineage>
        <taxon>Eukaryota</taxon>
        <taxon>Metazoa</taxon>
        <taxon>Spiralia</taxon>
        <taxon>Gnathifera</taxon>
        <taxon>Rotifera</taxon>
        <taxon>Eurotatoria</taxon>
        <taxon>Bdelloidea</taxon>
        <taxon>Adinetida</taxon>
        <taxon>Adinetidae</taxon>
        <taxon>Adineta</taxon>
    </lineage>
</organism>
<dbReference type="OrthoDB" id="10034838at2759"/>
<accession>A0A813S7V0</accession>
<dbReference type="AlphaFoldDB" id="A0A813S7V0"/>
<dbReference type="EMBL" id="CAJNOI010000011">
    <property type="protein sequence ID" value="CAF0791366.1"/>
    <property type="molecule type" value="Genomic_DNA"/>
</dbReference>
<protein>
    <submittedName>
        <fullName evidence="2">Uncharacterized protein</fullName>
    </submittedName>
</protein>
<gene>
    <name evidence="2" type="ORF">BJG266_LOCUS4693</name>
    <name evidence="3" type="ORF">QVE165_LOCUS26066</name>
</gene>
<evidence type="ECO:0000313" key="2">
    <source>
        <dbReference type="EMBL" id="CAF0791366.1"/>
    </source>
</evidence>
<evidence type="ECO:0000313" key="3">
    <source>
        <dbReference type="EMBL" id="CAF1205546.1"/>
    </source>
</evidence>
<proteinExistence type="predicted"/>
<feature type="compositionally biased region" description="Polar residues" evidence="1">
    <location>
        <begin position="30"/>
        <end position="44"/>
    </location>
</feature>
<comment type="caution">
    <text evidence="2">The sequence shown here is derived from an EMBL/GenBank/DDBJ whole genome shotgun (WGS) entry which is preliminary data.</text>
</comment>
<name>A0A813S7V0_9BILA</name>
<evidence type="ECO:0000256" key="1">
    <source>
        <dbReference type="SAM" id="MobiDB-lite"/>
    </source>
</evidence>
<keyword evidence="4" id="KW-1185">Reference proteome</keyword>
<dbReference type="Proteomes" id="UP000663832">
    <property type="component" value="Unassembled WGS sequence"/>
</dbReference>
<sequence length="257" mass="28807">MSFARSVPLKNNGIKNERPPLPTLPKLPSRLQSKHSTVSSNTSKSDVKVQLSAIPNQDDLNVIVNNLSTIVKRSEKLLTPDKPSQLAATIRRTSSLHITNRQNLSNSFVKTSNSHHDTLTESNLDLSRSNIQRRSLRHVEKFAGIKCHLPSATLTIPHTFKGLEKHGTPTKPKQTNISLCNNQITPTASNEKVKSPWRLRFEKFLNHQELTPISPANESIAFPTAKTSSVNKENRTPSFRLPTRRISKIHSIPKKDE</sequence>
<reference evidence="2" key="1">
    <citation type="submission" date="2021-02" db="EMBL/GenBank/DDBJ databases">
        <authorList>
            <person name="Nowell W R."/>
        </authorList>
    </citation>
    <scope>NUCLEOTIDE SEQUENCE</scope>
</reference>
<dbReference type="Proteomes" id="UP000663877">
    <property type="component" value="Unassembled WGS sequence"/>
</dbReference>
<dbReference type="EMBL" id="CAJNOM010000192">
    <property type="protein sequence ID" value="CAF1205546.1"/>
    <property type="molecule type" value="Genomic_DNA"/>
</dbReference>
<evidence type="ECO:0000313" key="5">
    <source>
        <dbReference type="Proteomes" id="UP000663877"/>
    </source>
</evidence>
<feature type="region of interest" description="Disordered" evidence="1">
    <location>
        <begin position="1"/>
        <end position="45"/>
    </location>
</feature>